<organism evidence="2 3">
    <name type="scientific">Citrobacter freundii</name>
    <dbReference type="NCBI Taxonomy" id="546"/>
    <lineage>
        <taxon>Bacteria</taxon>
        <taxon>Pseudomonadati</taxon>
        <taxon>Pseudomonadota</taxon>
        <taxon>Gammaproteobacteria</taxon>
        <taxon>Enterobacterales</taxon>
        <taxon>Enterobacteriaceae</taxon>
        <taxon>Citrobacter</taxon>
        <taxon>Citrobacter freundii complex</taxon>
    </lineage>
</organism>
<feature type="domain" description="HNH nuclease" evidence="1">
    <location>
        <begin position="75"/>
        <end position="109"/>
    </location>
</feature>
<proteinExistence type="predicted"/>
<dbReference type="EMBL" id="CP032184">
    <property type="protein sequence ID" value="AXZ50116.1"/>
    <property type="molecule type" value="Genomic_DNA"/>
</dbReference>
<evidence type="ECO:0000313" key="3">
    <source>
        <dbReference type="Proteomes" id="UP000263627"/>
    </source>
</evidence>
<accession>A0AB33H8T5</accession>
<dbReference type="InterPro" id="IPR003615">
    <property type="entry name" value="HNH_nuc"/>
</dbReference>
<dbReference type="Proteomes" id="UP000263627">
    <property type="component" value="Chromosome"/>
</dbReference>
<dbReference type="InterPro" id="IPR044925">
    <property type="entry name" value="His-Me_finger_sf"/>
</dbReference>
<dbReference type="AlphaFoldDB" id="A0AB33H8T5"/>
<reference evidence="2 3" key="1">
    <citation type="submission" date="2018-09" db="EMBL/GenBank/DDBJ databases">
        <title>Whole genome sequencing of Citrobacter freundii AR_0116.</title>
        <authorList>
            <person name="Conlan S."/>
            <person name="Thomas P.J."/>
            <person name="Mullikin J."/>
            <person name="Frank K.M."/>
            <person name="Segre J.A."/>
        </authorList>
    </citation>
    <scope>NUCLEOTIDE SEQUENCE [LARGE SCALE GENOMIC DNA]</scope>
    <source>
        <strain evidence="2 3">AR_0116</strain>
    </source>
</reference>
<name>A0AB33H8T5_CITFR</name>
<dbReference type="GO" id="GO:0004519">
    <property type="term" value="F:endonuclease activity"/>
    <property type="evidence" value="ECO:0007669"/>
    <property type="project" value="UniProtKB-KW"/>
</dbReference>
<dbReference type="InterPro" id="IPR016177">
    <property type="entry name" value="DNA-bd_dom_sf"/>
</dbReference>
<dbReference type="Pfam" id="PF13392">
    <property type="entry name" value="HNH_3"/>
    <property type="match status" value="1"/>
</dbReference>
<keyword evidence="2" id="KW-0540">Nuclease</keyword>
<keyword evidence="2" id="KW-0255">Endonuclease</keyword>
<dbReference type="SUPFAM" id="SSF54171">
    <property type="entry name" value="DNA-binding domain"/>
    <property type="match status" value="1"/>
</dbReference>
<dbReference type="SUPFAM" id="SSF54060">
    <property type="entry name" value="His-Me finger endonucleases"/>
    <property type="match status" value="1"/>
</dbReference>
<gene>
    <name evidence="2" type="ORF">AM363_25995</name>
</gene>
<keyword evidence="2" id="KW-0378">Hydrolase</keyword>
<evidence type="ECO:0000313" key="2">
    <source>
        <dbReference type="EMBL" id="AXZ50116.1"/>
    </source>
</evidence>
<protein>
    <submittedName>
        <fullName evidence="2">HNH endonuclease</fullName>
    </submittedName>
</protein>
<dbReference type="RefSeq" id="WP_052367270.1">
    <property type="nucleotide sequence ID" value="NZ_CP032184.1"/>
</dbReference>
<dbReference type="GO" id="GO:0003677">
    <property type="term" value="F:DNA binding"/>
    <property type="evidence" value="ECO:0007669"/>
    <property type="project" value="InterPro"/>
</dbReference>
<dbReference type="Gene3D" id="3.90.75.20">
    <property type="match status" value="1"/>
</dbReference>
<evidence type="ECO:0000259" key="1">
    <source>
        <dbReference type="Pfam" id="PF13392"/>
    </source>
</evidence>
<sequence length="187" mass="21137">MKNRILPSREYLRTIFKFDEKDGSLIWKKREPNEFSSLRACNAWNSKMAGKKAGYVNRFRSKKYLVVGINGEQFLAHRLIFKIIHNSEPENVDHMDGNGLNNKPANLRGTDSAGNHLNVMMSGRNTSGVVGVSLHKKSNLWRARITQGNVSKSLGYFPDFDLAVAARKKAELELGFHKNHGAKNSHE</sequence>